<evidence type="ECO:0000313" key="2">
    <source>
        <dbReference type="EMBL" id="KAH0558696.1"/>
    </source>
</evidence>
<reference evidence="2" key="1">
    <citation type="submission" date="2021-03" db="EMBL/GenBank/DDBJ databases">
        <title>Comparative genomics and phylogenomic investigation of the class Geoglossomycetes provide insights into ecological specialization and systematics.</title>
        <authorList>
            <person name="Melie T."/>
            <person name="Pirro S."/>
            <person name="Miller A.N."/>
            <person name="Quandt A."/>
        </authorList>
    </citation>
    <scope>NUCLEOTIDE SEQUENCE</scope>
    <source>
        <strain evidence="2">CAQ_001_2017</strain>
    </source>
</reference>
<dbReference type="GO" id="GO:0016788">
    <property type="term" value="F:hydrolase activity, acting on ester bonds"/>
    <property type="evidence" value="ECO:0007669"/>
    <property type="project" value="InterPro"/>
</dbReference>
<comment type="caution">
    <text evidence="2">The sequence shown here is derived from an EMBL/GenBank/DDBJ whole genome shotgun (WGS) entry which is preliminary data.</text>
</comment>
<keyword evidence="1" id="KW-0732">Signal</keyword>
<feature type="chain" id="PRO_5040420145" description="SGNH hydrolase-type esterase domain-containing protein" evidence="1">
    <location>
        <begin position="26"/>
        <end position="376"/>
    </location>
</feature>
<organism evidence="2 3">
    <name type="scientific">Trichoglossum hirsutum</name>
    <dbReference type="NCBI Taxonomy" id="265104"/>
    <lineage>
        <taxon>Eukaryota</taxon>
        <taxon>Fungi</taxon>
        <taxon>Dikarya</taxon>
        <taxon>Ascomycota</taxon>
        <taxon>Pezizomycotina</taxon>
        <taxon>Geoglossomycetes</taxon>
        <taxon>Geoglossales</taxon>
        <taxon>Geoglossaceae</taxon>
        <taxon>Trichoglossum</taxon>
    </lineage>
</organism>
<evidence type="ECO:0008006" key="4">
    <source>
        <dbReference type="Google" id="ProtNLM"/>
    </source>
</evidence>
<name>A0A9P8LAL8_9PEZI</name>
<dbReference type="Gene3D" id="3.40.50.1110">
    <property type="entry name" value="SGNH hydrolase"/>
    <property type="match status" value="1"/>
</dbReference>
<evidence type="ECO:0000256" key="1">
    <source>
        <dbReference type="SAM" id="SignalP"/>
    </source>
</evidence>
<gene>
    <name evidence="2" type="ORF">GP486_004659</name>
</gene>
<protein>
    <recommendedName>
        <fullName evidence="4">SGNH hydrolase-type esterase domain-containing protein</fullName>
    </recommendedName>
</protein>
<sequence>MAIKAGFSAFCFAALLLVSPNFVRATPTAKIVPRAISKYYALGDSYGSGLAAGKPWSGDPNVTCGRFDKAFGVQLKDNAKVKATTFGFLACSGSRAQDVQNNQTNFDTDADMVTVSMGGNNVGWGDVVNGCVYRFNGPLAPDCDKALQNTTNLINDVNSLYNPVFNGIYKILQRVGTRPNFRLYVVGYVKFWNANTDQCDNVSWNYWQIPGTNPQKMTKALRKQMNDLLEAANSKISSVVDAFNNNHENRVIFVNPDSAYEGHRFCENGVTEPMPPNTDRPDTWLFQVNTPVGSVGADEGTLQPTGYALQYYQALLTGTGVGSPGQGMNAPTINPVYAGKTSSSPSGGVPLWISKIFHPTTPGHAAIANAIASRIS</sequence>
<dbReference type="Proteomes" id="UP000750711">
    <property type="component" value="Unassembled WGS sequence"/>
</dbReference>
<dbReference type="SUPFAM" id="SSF52266">
    <property type="entry name" value="SGNH hydrolase"/>
    <property type="match status" value="1"/>
</dbReference>
<keyword evidence="3" id="KW-1185">Reference proteome</keyword>
<dbReference type="CDD" id="cd01823">
    <property type="entry name" value="SEST_like"/>
    <property type="match status" value="1"/>
</dbReference>
<dbReference type="PANTHER" id="PTHR37981">
    <property type="entry name" value="LIPASE 2"/>
    <property type="match status" value="1"/>
</dbReference>
<dbReference type="GO" id="GO:0006629">
    <property type="term" value="P:lipid metabolic process"/>
    <property type="evidence" value="ECO:0007669"/>
    <property type="project" value="TreeGrafter"/>
</dbReference>
<feature type="signal peptide" evidence="1">
    <location>
        <begin position="1"/>
        <end position="25"/>
    </location>
</feature>
<evidence type="ECO:0000313" key="3">
    <source>
        <dbReference type="Proteomes" id="UP000750711"/>
    </source>
</evidence>
<proteinExistence type="predicted"/>
<accession>A0A9P8LAL8</accession>
<dbReference type="InterPro" id="IPR036514">
    <property type="entry name" value="SGNH_hydro_sf"/>
</dbReference>
<dbReference type="InterPro" id="IPR037460">
    <property type="entry name" value="SEST-like"/>
</dbReference>
<dbReference type="AlphaFoldDB" id="A0A9P8LAL8"/>
<dbReference type="PANTHER" id="PTHR37981:SF1">
    <property type="entry name" value="SGNH HYDROLASE-TYPE ESTERASE DOMAIN-CONTAINING PROTEIN"/>
    <property type="match status" value="1"/>
</dbReference>
<dbReference type="EMBL" id="JAGHQM010000767">
    <property type="protein sequence ID" value="KAH0558696.1"/>
    <property type="molecule type" value="Genomic_DNA"/>
</dbReference>